<comment type="caution">
    <text evidence="1">The sequence shown here is derived from an EMBL/GenBank/DDBJ whole genome shotgun (WGS) entry which is preliminary data.</text>
</comment>
<sequence>MGKKSLVLSRFGSALILLILFTIDCSRYGADCSTSDWICSGAGLALVGRNGVVNPTQPVSGARVWFRSDRTSTDGTSLFLQDLAGTGYSGAGNATLVEDTFNHFPAIHFGGSSTSSSMGTAPFPLGAFTLYFVFKAGGPAGTHIIYELGPDASAGNGIYLSDSNTGTIRATRAASSEKAYTPDWAKTGSTLISVHSFDGTNAGHLLFLNGTQVSFVSNVFVGDPGTTNASLSLFIGSRGGVGFFATMDVAEVLIYPTAHTTSEQNTVQCYLGTRYGVGVSGC</sequence>
<reference evidence="1 2" key="1">
    <citation type="submission" date="2017-07" db="EMBL/GenBank/DDBJ databases">
        <title>Leptospira spp. isolated from tropical soils.</title>
        <authorList>
            <person name="Thibeaux R."/>
            <person name="Iraola G."/>
            <person name="Ferres I."/>
            <person name="Bierque E."/>
            <person name="Girault D."/>
            <person name="Soupe-Gilbert M.-E."/>
            <person name="Picardeau M."/>
            <person name="Goarant C."/>
        </authorList>
    </citation>
    <scope>NUCLEOTIDE SEQUENCE [LARGE SCALE GENOMIC DNA]</scope>
    <source>
        <strain evidence="1 2">FH4-C-A1</strain>
    </source>
</reference>
<dbReference type="SUPFAM" id="SSF49899">
    <property type="entry name" value="Concanavalin A-like lectins/glucanases"/>
    <property type="match status" value="1"/>
</dbReference>
<dbReference type="Gene3D" id="2.60.120.200">
    <property type="match status" value="1"/>
</dbReference>
<evidence type="ECO:0000313" key="1">
    <source>
        <dbReference type="EMBL" id="PJZ59144.1"/>
    </source>
</evidence>
<gene>
    <name evidence="1" type="ORF">CH367_03745</name>
</gene>
<evidence type="ECO:0008006" key="3">
    <source>
        <dbReference type="Google" id="ProtNLM"/>
    </source>
</evidence>
<dbReference type="EMBL" id="NPDS01000001">
    <property type="protein sequence ID" value="PJZ59144.1"/>
    <property type="molecule type" value="Genomic_DNA"/>
</dbReference>
<dbReference type="Proteomes" id="UP000231879">
    <property type="component" value="Unassembled WGS sequence"/>
</dbReference>
<protein>
    <recommendedName>
        <fullName evidence="3">LamG domain-containing protein</fullName>
    </recommendedName>
</protein>
<organism evidence="1 2">
    <name type="scientific">Leptospira barantonii</name>
    <dbReference type="NCBI Taxonomy" id="2023184"/>
    <lineage>
        <taxon>Bacteria</taxon>
        <taxon>Pseudomonadati</taxon>
        <taxon>Spirochaetota</taxon>
        <taxon>Spirochaetia</taxon>
        <taxon>Leptospirales</taxon>
        <taxon>Leptospiraceae</taxon>
        <taxon>Leptospira</taxon>
    </lineage>
</organism>
<accession>A0ABX4NS82</accession>
<evidence type="ECO:0000313" key="2">
    <source>
        <dbReference type="Proteomes" id="UP000231879"/>
    </source>
</evidence>
<dbReference type="RefSeq" id="WP_100761115.1">
    <property type="nucleotide sequence ID" value="NZ_NPDS01000001.1"/>
</dbReference>
<dbReference type="InterPro" id="IPR013320">
    <property type="entry name" value="ConA-like_dom_sf"/>
</dbReference>
<keyword evidence="2" id="KW-1185">Reference proteome</keyword>
<name>A0ABX4NS82_9LEPT</name>
<proteinExistence type="predicted"/>